<dbReference type="Proteomes" id="UP000887566">
    <property type="component" value="Unplaced"/>
</dbReference>
<feature type="compositionally biased region" description="Low complexity" evidence="1">
    <location>
        <begin position="36"/>
        <end position="73"/>
    </location>
</feature>
<feature type="compositionally biased region" description="Basic and acidic residues" evidence="1">
    <location>
        <begin position="92"/>
        <end position="102"/>
    </location>
</feature>
<name>A0A914V825_9BILA</name>
<evidence type="ECO:0000313" key="2">
    <source>
        <dbReference type="Proteomes" id="UP000887566"/>
    </source>
</evidence>
<feature type="compositionally biased region" description="Basic and acidic residues" evidence="1">
    <location>
        <begin position="20"/>
        <end position="35"/>
    </location>
</feature>
<reference evidence="3" key="1">
    <citation type="submission" date="2022-11" db="UniProtKB">
        <authorList>
            <consortium name="WormBaseParasite"/>
        </authorList>
    </citation>
    <scope>IDENTIFICATION</scope>
</reference>
<accession>A0A914V825</accession>
<dbReference type="WBParaSite" id="PSAMB.scaffold1642size29112.g14169.t1">
    <property type="protein sequence ID" value="PSAMB.scaffold1642size29112.g14169.t1"/>
    <property type="gene ID" value="PSAMB.scaffold1642size29112.g14169"/>
</dbReference>
<sequence length="102" mass="11178">MVDNWLLLEAIVQTLALDKQALDNRRRRGRADSPKDSSSPPLRPRSSQSTPTPAQPVRRSRAALAGLLLAPLRPTAFCPSDRSPPPSHRPTPHAEKRQCLAG</sequence>
<dbReference type="AlphaFoldDB" id="A0A914V825"/>
<keyword evidence="2" id="KW-1185">Reference proteome</keyword>
<evidence type="ECO:0000256" key="1">
    <source>
        <dbReference type="SAM" id="MobiDB-lite"/>
    </source>
</evidence>
<proteinExistence type="predicted"/>
<evidence type="ECO:0000313" key="3">
    <source>
        <dbReference type="WBParaSite" id="PSAMB.scaffold1642size29112.g14169.t1"/>
    </source>
</evidence>
<feature type="region of interest" description="Disordered" evidence="1">
    <location>
        <begin position="20"/>
        <end position="102"/>
    </location>
</feature>
<protein>
    <submittedName>
        <fullName evidence="3">Uncharacterized protein</fullName>
    </submittedName>
</protein>
<organism evidence="2 3">
    <name type="scientific">Plectus sambesii</name>
    <dbReference type="NCBI Taxonomy" id="2011161"/>
    <lineage>
        <taxon>Eukaryota</taxon>
        <taxon>Metazoa</taxon>
        <taxon>Ecdysozoa</taxon>
        <taxon>Nematoda</taxon>
        <taxon>Chromadorea</taxon>
        <taxon>Plectida</taxon>
        <taxon>Plectina</taxon>
        <taxon>Plectoidea</taxon>
        <taxon>Plectidae</taxon>
        <taxon>Plectus</taxon>
    </lineage>
</organism>